<dbReference type="Proteomes" id="UP000095706">
    <property type="component" value="Unassembled WGS sequence"/>
</dbReference>
<dbReference type="GO" id="GO:0015297">
    <property type="term" value="F:antiporter activity"/>
    <property type="evidence" value="ECO:0007669"/>
    <property type="project" value="UniProtKB-KW"/>
</dbReference>
<feature type="transmembrane region" description="Helical" evidence="13">
    <location>
        <begin position="55"/>
        <end position="77"/>
    </location>
</feature>
<keyword evidence="5" id="KW-0813">Transport</keyword>
<evidence type="ECO:0000256" key="7">
    <source>
        <dbReference type="ARBA" id="ARBA00022475"/>
    </source>
</evidence>
<comment type="function">
    <text evidence="1">Multidrug efflux pump.</text>
</comment>
<feature type="transmembrane region" description="Helical" evidence="13">
    <location>
        <begin position="366"/>
        <end position="387"/>
    </location>
</feature>
<feature type="transmembrane region" description="Helical" evidence="13">
    <location>
        <begin position="399"/>
        <end position="423"/>
    </location>
</feature>
<keyword evidence="6" id="KW-0050">Antiport</keyword>
<evidence type="ECO:0000256" key="6">
    <source>
        <dbReference type="ARBA" id="ARBA00022449"/>
    </source>
</evidence>
<feature type="transmembrane region" description="Helical" evidence="13">
    <location>
        <begin position="136"/>
        <end position="160"/>
    </location>
</feature>
<evidence type="ECO:0000313" key="15">
    <source>
        <dbReference type="Proteomes" id="UP000095706"/>
    </source>
</evidence>
<comment type="subcellular location">
    <subcellularLocation>
        <location evidence="2">Cell membrane</location>
        <topology evidence="2">Multi-pass membrane protein</topology>
    </subcellularLocation>
</comment>
<evidence type="ECO:0000256" key="3">
    <source>
        <dbReference type="ARBA" id="ARBA00010199"/>
    </source>
</evidence>
<protein>
    <recommendedName>
        <fullName evidence="4">Probable multidrug resistance protein NorM</fullName>
    </recommendedName>
    <alternativeName>
        <fullName evidence="12">Multidrug-efflux transporter</fullName>
    </alternativeName>
</protein>
<feature type="transmembrane region" description="Helical" evidence="13">
    <location>
        <begin position="332"/>
        <end position="354"/>
    </location>
</feature>
<keyword evidence="9 13" id="KW-1133">Transmembrane helix</keyword>
<gene>
    <name evidence="14" type="primary">mdtK_1</name>
    <name evidence="14" type="ORF">ERS852406_01292</name>
</gene>
<dbReference type="GO" id="GO:0005886">
    <property type="term" value="C:plasma membrane"/>
    <property type="evidence" value="ECO:0007669"/>
    <property type="project" value="UniProtKB-SubCell"/>
</dbReference>
<dbReference type="InterPro" id="IPR002528">
    <property type="entry name" value="MATE_fam"/>
</dbReference>
<dbReference type="PANTHER" id="PTHR43298:SF2">
    <property type="entry name" value="FMN_FAD EXPORTER YEEO-RELATED"/>
    <property type="match status" value="1"/>
</dbReference>
<dbReference type="InterPro" id="IPR050222">
    <property type="entry name" value="MATE_MdtK"/>
</dbReference>
<organism evidence="14 15">
    <name type="scientific">Fusicatenibacter saccharivorans</name>
    <dbReference type="NCBI Taxonomy" id="1150298"/>
    <lineage>
        <taxon>Bacteria</taxon>
        <taxon>Bacillati</taxon>
        <taxon>Bacillota</taxon>
        <taxon>Clostridia</taxon>
        <taxon>Lachnospirales</taxon>
        <taxon>Lachnospiraceae</taxon>
        <taxon>Fusicatenibacter</taxon>
    </lineage>
</organism>
<dbReference type="InterPro" id="IPR048279">
    <property type="entry name" value="MdtK-like"/>
</dbReference>
<dbReference type="PIRSF" id="PIRSF006603">
    <property type="entry name" value="DinF"/>
    <property type="match status" value="1"/>
</dbReference>
<keyword evidence="8 13" id="KW-0812">Transmembrane</keyword>
<evidence type="ECO:0000256" key="5">
    <source>
        <dbReference type="ARBA" id="ARBA00022448"/>
    </source>
</evidence>
<evidence type="ECO:0000256" key="2">
    <source>
        <dbReference type="ARBA" id="ARBA00004651"/>
    </source>
</evidence>
<dbReference type="EMBL" id="CYYV01000005">
    <property type="protein sequence ID" value="CUO10524.1"/>
    <property type="molecule type" value="Genomic_DNA"/>
</dbReference>
<sequence length="462" mass="50885">MQKHRKFIGDKRFYLMVLGVAMPIMIQNGITNFVSLLDNIMVGQVGTEQMSGVAIVNQLLFIYNLCIFGGVSGAGIFTAQYFGQGNDEGVRNTFRFKLWIGVILTAAAITIFLGAHEPLIRLYLTGDQGSQDMNATLAYGISYMKVMLVGLPPFLFVQLYASTLRECGETMLPMKAGITAVFVNLIFNYILIYGKFGAPQLGVVGAAVATVLSRYVEMAIVLIRTHGNKEKYRFTKHLYRTIRVPAALTKQILIKGTPLMLNETFWAGGVAILMQCYSVRGLNVVAAMNISNTISNLFNVVFIALGDSVAIIVGQLLGAGRMEEAKDTDTKLITFSVLLCIVIGALMALVAPLFPRLYNTTDEVRHMAAIFIVEVAMFMPVNAFLHASYFTLRSGGKTIITFLFDSVFIWVVSVPVAFCLSRFTGLSIYAIYFMVMSVDLIKCVIGFVLVKKGVWLQNIVAE</sequence>
<dbReference type="RefSeq" id="WP_055227130.1">
    <property type="nucleotide sequence ID" value="NZ_CYYV01000005.1"/>
</dbReference>
<comment type="similarity">
    <text evidence="3">Belongs to the multi antimicrobial extrusion (MATE) (TC 2.A.66.1) family.</text>
</comment>
<reference evidence="14 15" key="1">
    <citation type="submission" date="2015-09" db="EMBL/GenBank/DDBJ databases">
        <authorList>
            <consortium name="Pathogen Informatics"/>
        </authorList>
    </citation>
    <scope>NUCLEOTIDE SEQUENCE [LARGE SCALE GENOMIC DNA]</scope>
    <source>
        <strain evidence="14 15">2789STDY5608849</strain>
    </source>
</reference>
<feature type="transmembrane region" description="Helical" evidence="13">
    <location>
        <begin position="203"/>
        <end position="223"/>
    </location>
</feature>
<feature type="transmembrane region" description="Helical" evidence="13">
    <location>
        <begin position="98"/>
        <end position="116"/>
    </location>
</feature>
<accession>A0A174CBG4</accession>
<feature type="transmembrane region" description="Helical" evidence="13">
    <location>
        <begin position="12"/>
        <end position="35"/>
    </location>
</feature>
<evidence type="ECO:0000256" key="9">
    <source>
        <dbReference type="ARBA" id="ARBA00022989"/>
    </source>
</evidence>
<evidence type="ECO:0000256" key="11">
    <source>
        <dbReference type="ARBA" id="ARBA00023136"/>
    </source>
</evidence>
<dbReference type="PANTHER" id="PTHR43298">
    <property type="entry name" value="MULTIDRUG RESISTANCE PROTEIN NORM-RELATED"/>
    <property type="match status" value="1"/>
</dbReference>
<name>A0A174CBG4_9FIRM</name>
<keyword evidence="10" id="KW-0406">Ion transport</keyword>
<dbReference type="AlphaFoldDB" id="A0A174CBG4"/>
<feature type="transmembrane region" description="Helical" evidence="13">
    <location>
        <begin position="172"/>
        <end position="191"/>
    </location>
</feature>
<evidence type="ECO:0000256" key="1">
    <source>
        <dbReference type="ARBA" id="ARBA00003408"/>
    </source>
</evidence>
<keyword evidence="11 13" id="KW-0472">Membrane</keyword>
<evidence type="ECO:0000256" key="8">
    <source>
        <dbReference type="ARBA" id="ARBA00022692"/>
    </source>
</evidence>
<keyword evidence="7" id="KW-1003">Cell membrane</keyword>
<feature type="transmembrane region" description="Helical" evidence="13">
    <location>
        <begin position="429"/>
        <end position="450"/>
    </location>
</feature>
<evidence type="ECO:0000313" key="14">
    <source>
        <dbReference type="EMBL" id="CUO10524.1"/>
    </source>
</evidence>
<dbReference type="GO" id="GO:0006811">
    <property type="term" value="P:monoatomic ion transport"/>
    <property type="evidence" value="ECO:0007669"/>
    <property type="project" value="UniProtKB-KW"/>
</dbReference>
<proteinExistence type="inferred from homology"/>
<feature type="transmembrane region" description="Helical" evidence="13">
    <location>
        <begin position="297"/>
        <end position="320"/>
    </location>
</feature>
<evidence type="ECO:0000256" key="4">
    <source>
        <dbReference type="ARBA" id="ARBA00020268"/>
    </source>
</evidence>
<dbReference type="Pfam" id="PF01554">
    <property type="entry name" value="MatE"/>
    <property type="match status" value="2"/>
</dbReference>
<dbReference type="NCBIfam" id="TIGR00797">
    <property type="entry name" value="matE"/>
    <property type="match status" value="1"/>
</dbReference>
<evidence type="ECO:0000256" key="12">
    <source>
        <dbReference type="ARBA" id="ARBA00031636"/>
    </source>
</evidence>
<evidence type="ECO:0000256" key="13">
    <source>
        <dbReference type="SAM" id="Phobius"/>
    </source>
</evidence>
<evidence type="ECO:0000256" key="10">
    <source>
        <dbReference type="ARBA" id="ARBA00023065"/>
    </source>
</evidence>
<dbReference type="GO" id="GO:0042910">
    <property type="term" value="F:xenobiotic transmembrane transporter activity"/>
    <property type="evidence" value="ECO:0007669"/>
    <property type="project" value="InterPro"/>
</dbReference>